<dbReference type="RefSeq" id="WP_016518093.1">
    <property type="nucleotide sequence ID" value="NZ_KE332512.1"/>
</dbReference>
<dbReference type="AlphaFoldDB" id="S3LT59"/>
<dbReference type="Gene3D" id="3.30.420.10">
    <property type="entry name" value="Ribonuclease H-like superfamily/Ribonuclease H"/>
    <property type="match status" value="1"/>
</dbReference>
<evidence type="ECO:0000313" key="3">
    <source>
        <dbReference type="Proteomes" id="UP000014605"/>
    </source>
</evidence>
<dbReference type="PANTHER" id="PTHR46889:SF4">
    <property type="entry name" value="TRANSPOSASE INSO FOR INSERTION SEQUENCE ELEMENT IS911B-RELATED"/>
    <property type="match status" value="1"/>
</dbReference>
<proteinExistence type="predicted"/>
<dbReference type="PANTHER" id="PTHR46889">
    <property type="entry name" value="TRANSPOSASE INSF FOR INSERTION SEQUENCE IS3B-RELATED"/>
    <property type="match status" value="1"/>
</dbReference>
<name>S3LT59_9SPIR</name>
<dbReference type="GO" id="GO:0003676">
    <property type="term" value="F:nucleic acid binding"/>
    <property type="evidence" value="ECO:0007669"/>
    <property type="project" value="InterPro"/>
</dbReference>
<evidence type="ECO:0000313" key="2">
    <source>
        <dbReference type="EMBL" id="EPF47627.1"/>
    </source>
</evidence>
<dbReference type="GeneID" id="301460729"/>
<dbReference type="InterPro" id="IPR001584">
    <property type="entry name" value="Integrase_cat-core"/>
</dbReference>
<dbReference type="InterPro" id="IPR012337">
    <property type="entry name" value="RNaseH-like_sf"/>
</dbReference>
<comment type="caution">
    <text evidence="2">The sequence shown here is derived from an EMBL/GenBank/DDBJ whole genome shotgun (WGS) entry which is preliminary data.</text>
</comment>
<dbReference type="InterPro" id="IPR036397">
    <property type="entry name" value="RNaseH_sf"/>
</dbReference>
<organism evidence="2 3">
    <name type="scientific">Treponema vincentii F0403</name>
    <dbReference type="NCBI Taxonomy" id="1125702"/>
    <lineage>
        <taxon>Bacteria</taxon>
        <taxon>Pseudomonadati</taxon>
        <taxon>Spirochaetota</taxon>
        <taxon>Spirochaetia</taxon>
        <taxon>Spirochaetales</taxon>
        <taxon>Treponemataceae</taxon>
        <taxon>Treponema</taxon>
    </lineage>
</organism>
<dbReference type="PATRIC" id="fig|1125702.3.peg.554"/>
<accession>S3LT59</accession>
<dbReference type="Proteomes" id="UP000014605">
    <property type="component" value="Unassembled WGS sequence"/>
</dbReference>
<keyword evidence="3" id="KW-1185">Reference proteome</keyword>
<sequence>MALFPGKNLSKSCKRHKKYPYLLKNKSIRYPNQVWSTDITYIKLPSGNVYLMAIIGSYSRKVLSWQVFNTMDAGQYARLLRDTIEQYGCPAIFNTDQGAQFTSDVFTSVLIEYGIEISMDGRGRALDNIRIERLWRSLKYEDIYLKYYETMGELKE</sequence>
<dbReference type="PROSITE" id="PS50994">
    <property type="entry name" value="INTEGRASE"/>
    <property type="match status" value="1"/>
</dbReference>
<dbReference type="GO" id="GO:0015074">
    <property type="term" value="P:DNA integration"/>
    <property type="evidence" value="ECO:0007669"/>
    <property type="project" value="InterPro"/>
</dbReference>
<protein>
    <recommendedName>
        <fullName evidence="1">Integrase catalytic domain-containing protein</fullName>
    </recommendedName>
</protein>
<reference evidence="2 3" key="1">
    <citation type="submission" date="2013-04" db="EMBL/GenBank/DDBJ databases">
        <title>The Genome Sequence of Treponema vincentii F0403.</title>
        <authorList>
            <consortium name="The Broad Institute Genomics Platform"/>
            <person name="Earl A."/>
            <person name="Ward D."/>
            <person name="Feldgarden M."/>
            <person name="Gevers D."/>
            <person name="Leonetti C."/>
            <person name="Izard J."/>
            <person name="Walker B."/>
            <person name="Young S."/>
            <person name="Zeng Q."/>
            <person name="Gargeya S."/>
            <person name="Fitzgerald M."/>
            <person name="Haas B."/>
            <person name="Abouelleil A."/>
            <person name="Allen A.W."/>
            <person name="Alvarado L."/>
            <person name="Arachchi H.M."/>
            <person name="Berlin A.M."/>
            <person name="Chapman S.B."/>
            <person name="Gainer-Dewar J."/>
            <person name="Goldberg J."/>
            <person name="Griggs A."/>
            <person name="Gujja S."/>
            <person name="Hansen M."/>
            <person name="Howarth C."/>
            <person name="Imamovic A."/>
            <person name="Ireland A."/>
            <person name="Larimer J."/>
            <person name="McCowan C."/>
            <person name="Murphy C."/>
            <person name="Pearson M."/>
            <person name="Poon T.W."/>
            <person name="Priest M."/>
            <person name="Roberts A."/>
            <person name="Saif S."/>
            <person name="Shea T."/>
            <person name="Sisk P."/>
            <person name="Sykes S."/>
            <person name="Wortman J."/>
            <person name="Nusbaum C."/>
            <person name="Birren B."/>
        </authorList>
    </citation>
    <scope>NUCLEOTIDE SEQUENCE [LARGE SCALE GENOMIC DNA]</scope>
    <source>
        <strain evidence="2 3">F0403</strain>
    </source>
</reference>
<dbReference type="EMBL" id="ATFC01000002">
    <property type="protein sequence ID" value="EPF47627.1"/>
    <property type="molecule type" value="Genomic_DNA"/>
</dbReference>
<dbReference type="InterPro" id="IPR050900">
    <property type="entry name" value="Transposase_IS3/IS150/IS904"/>
</dbReference>
<feature type="domain" description="Integrase catalytic" evidence="1">
    <location>
        <begin position="27"/>
        <end position="156"/>
    </location>
</feature>
<evidence type="ECO:0000259" key="1">
    <source>
        <dbReference type="PROSITE" id="PS50994"/>
    </source>
</evidence>
<gene>
    <name evidence="2" type="ORF">HMPREF1222_00529</name>
</gene>
<dbReference type="HOGENOM" id="CLU_027402_41_6_12"/>
<dbReference type="SUPFAM" id="SSF53098">
    <property type="entry name" value="Ribonuclease H-like"/>
    <property type="match status" value="1"/>
</dbReference>
<dbReference type="Pfam" id="PF00665">
    <property type="entry name" value="rve"/>
    <property type="match status" value="1"/>
</dbReference>